<sequence length="87" mass="9910">MAVITNYRQLANFNRGLTPDAQVTGELARKICELAEVDPGSSVHVRRNFQRFPLNGDVYHRPDHRVIVGWRHMGLDDILELLATQEA</sequence>
<evidence type="ECO:0000313" key="1">
    <source>
        <dbReference type="EMBL" id="MBF6358114.1"/>
    </source>
</evidence>
<evidence type="ECO:0000313" key="2">
    <source>
        <dbReference type="Proteomes" id="UP000707731"/>
    </source>
</evidence>
<accession>A0ABS0DI71</accession>
<organism evidence="1 2">
    <name type="scientific">Nocardia higoensis</name>
    <dbReference type="NCBI Taxonomy" id="228599"/>
    <lineage>
        <taxon>Bacteria</taxon>
        <taxon>Bacillati</taxon>
        <taxon>Actinomycetota</taxon>
        <taxon>Actinomycetes</taxon>
        <taxon>Mycobacteriales</taxon>
        <taxon>Nocardiaceae</taxon>
        <taxon>Nocardia</taxon>
    </lineage>
</organism>
<comment type="caution">
    <text evidence="1">The sequence shown here is derived from an EMBL/GenBank/DDBJ whole genome shotgun (WGS) entry which is preliminary data.</text>
</comment>
<gene>
    <name evidence="1" type="ORF">IU449_26825</name>
</gene>
<dbReference type="RefSeq" id="WP_195004953.1">
    <property type="nucleotide sequence ID" value="NZ_JADLQN010000010.1"/>
</dbReference>
<dbReference type="Proteomes" id="UP000707731">
    <property type="component" value="Unassembled WGS sequence"/>
</dbReference>
<keyword evidence="2" id="KW-1185">Reference proteome</keyword>
<reference evidence="1 2" key="1">
    <citation type="submission" date="2020-10" db="EMBL/GenBank/DDBJ databases">
        <title>Identification of Nocardia species via Next-generation sequencing and recognition of intraspecies genetic diversity.</title>
        <authorList>
            <person name="Li P."/>
            <person name="Li P."/>
            <person name="Lu B."/>
        </authorList>
    </citation>
    <scope>NUCLEOTIDE SEQUENCE [LARGE SCALE GENOMIC DNA]</scope>
    <source>
        <strain evidence="1 2">BJ06-0143</strain>
    </source>
</reference>
<protein>
    <submittedName>
        <fullName evidence="1">Uncharacterized protein</fullName>
    </submittedName>
</protein>
<dbReference type="EMBL" id="JADLQN010000010">
    <property type="protein sequence ID" value="MBF6358114.1"/>
    <property type="molecule type" value="Genomic_DNA"/>
</dbReference>
<name>A0ABS0DI71_9NOCA</name>
<proteinExistence type="predicted"/>